<dbReference type="Gene3D" id="3.30.750.24">
    <property type="entry name" value="STAS domain"/>
    <property type="match status" value="1"/>
</dbReference>
<protein>
    <submittedName>
        <fullName evidence="9">SLC26A/SulP transporter domain-containing protein</fullName>
    </submittedName>
</protein>
<dbReference type="WBParaSite" id="PgB25_g002_t02">
    <property type="protein sequence ID" value="PgB25_g002_t02"/>
    <property type="gene ID" value="PgB25_g002"/>
</dbReference>
<reference evidence="9" key="1">
    <citation type="submission" date="2022-11" db="UniProtKB">
        <authorList>
            <consortium name="WormBaseParasite"/>
        </authorList>
    </citation>
    <scope>IDENTIFICATION</scope>
</reference>
<dbReference type="InterPro" id="IPR011547">
    <property type="entry name" value="SLC26A/SulP_dom"/>
</dbReference>
<evidence type="ECO:0000256" key="1">
    <source>
        <dbReference type="ARBA" id="ARBA00004141"/>
    </source>
</evidence>
<feature type="transmembrane region" description="Helical" evidence="6">
    <location>
        <begin position="69"/>
        <end position="94"/>
    </location>
</feature>
<dbReference type="NCBIfam" id="TIGR00815">
    <property type="entry name" value="sulP"/>
    <property type="match status" value="1"/>
</dbReference>
<feature type="transmembrane region" description="Helical" evidence="6">
    <location>
        <begin position="322"/>
        <end position="341"/>
    </location>
</feature>
<feature type="compositionally biased region" description="Basic and acidic residues" evidence="5">
    <location>
        <begin position="736"/>
        <end position="748"/>
    </location>
</feature>
<evidence type="ECO:0000259" key="7">
    <source>
        <dbReference type="PROSITE" id="PS50801"/>
    </source>
</evidence>
<evidence type="ECO:0000256" key="6">
    <source>
        <dbReference type="SAM" id="Phobius"/>
    </source>
</evidence>
<sequence>TVFDHLKAGKRLQQVALIGMSEDADGPKISRAGKTRPAMNQEEFDAQFTYSAPKESLSRLRLKKSLSRYYQPCLSVSAFIDAVIGFVPIIGWLPKYSFRENLTADVVGGLTVGIMHVPQGIAYASLARVNPVVGLYTSFFPPLLYMVFGTSRHNSVGTFAVVSLMTGLAADRLAREYKSQGPSLNRTLLEAANDETGIDFLTLSSTEVASVLTLTIGLVNILMGLLHLEFIATYFSDQLVSGFSTGASMHVFVSQLKDIFSIHGLPKRSGFGQLFLQIFDIISHITLSNPYSVLVAILAIGFLLAGKGIIDPFAKKKLRLPMSIPFELILVITATAISSFFDFHHNYKMSVVNRIPTGLPVPKLPNFHLIPQLVGDAIGIAVVTIAIHISLAKMFAKKLNYEIDPGQELYAIGFMAVMSSFFPVYPAACSLGRTLVNVATGTKTQLSAVFSSALLFAVILFFGQYLSTLPMCVLSAIVIVALRGMLRKFGELKRLWFLSTIDFLIWLVSFVATVGYDVMQGLAISIGFALMTTVFRTQWSRWHLLANLTGTNDYRDSERYHSVTHYDGICVLRFDSPLLFTNVDRFKRAIYKVLAEWRASRPSLYPVDEGGFAHLAGKNFDDVSKQLKDGSRVLPESQELPQEVRLSRHFIIDCSGFTFVDVMGVNALKEIFTEMRSQKVLIYFAAAKAPVRELFEWSGFYRFVPKEHFYPTIRDAVIIARQRQASSSLPSQQAELCHDPVEEMEHTQ</sequence>
<feature type="transmembrane region" description="Helical" evidence="6">
    <location>
        <begin position="291"/>
        <end position="310"/>
    </location>
</feature>
<evidence type="ECO:0000313" key="9">
    <source>
        <dbReference type="WBParaSite" id="PgB25_g002_t02"/>
    </source>
</evidence>
<dbReference type="CDD" id="cd07042">
    <property type="entry name" value="STAS_SulP_like_sulfate_transporter"/>
    <property type="match status" value="1"/>
</dbReference>
<feature type="transmembrane region" description="Helical" evidence="6">
    <location>
        <begin position="369"/>
        <end position="389"/>
    </location>
</feature>
<dbReference type="GO" id="GO:0008271">
    <property type="term" value="F:secondary active sulfate transmembrane transporter activity"/>
    <property type="evidence" value="ECO:0007669"/>
    <property type="project" value="InterPro"/>
</dbReference>
<keyword evidence="3 6" id="KW-1133">Transmembrane helix</keyword>
<evidence type="ECO:0000256" key="2">
    <source>
        <dbReference type="ARBA" id="ARBA00022692"/>
    </source>
</evidence>
<accession>A0A914ZUT9</accession>
<evidence type="ECO:0000256" key="3">
    <source>
        <dbReference type="ARBA" id="ARBA00022989"/>
    </source>
</evidence>
<feature type="domain" description="STAS" evidence="7">
    <location>
        <begin position="559"/>
        <end position="720"/>
    </location>
</feature>
<dbReference type="AlphaFoldDB" id="A0A914ZUT9"/>
<feature type="transmembrane region" description="Helical" evidence="6">
    <location>
        <begin position="211"/>
        <end position="235"/>
    </location>
</feature>
<dbReference type="PROSITE" id="PS50801">
    <property type="entry name" value="STAS"/>
    <property type="match status" value="1"/>
</dbReference>
<keyword evidence="2 6" id="KW-0812">Transmembrane</keyword>
<evidence type="ECO:0000256" key="5">
    <source>
        <dbReference type="SAM" id="MobiDB-lite"/>
    </source>
</evidence>
<feature type="transmembrane region" description="Helical" evidence="6">
    <location>
        <begin position="494"/>
        <end position="512"/>
    </location>
</feature>
<dbReference type="Pfam" id="PF01740">
    <property type="entry name" value="STAS"/>
    <property type="match status" value="1"/>
</dbReference>
<dbReference type="InterPro" id="IPR002645">
    <property type="entry name" value="STAS_dom"/>
</dbReference>
<feature type="transmembrane region" description="Helical" evidence="6">
    <location>
        <begin position="133"/>
        <end position="150"/>
    </location>
</feature>
<organism evidence="8 9">
    <name type="scientific">Parascaris univalens</name>
    <name type="common">Nematode worm</name>
    <dbReference type="NCBI Taxonomy" id="6257"/>
    <lineage>
        <taxon>Eukaryota</taxon>
        <taxon>Metazoa</taxon>
        <taxon>Ecdysozoa</taxon>
        <taxon>Nematoda</taxon>
        <taxon>Chromadorea</taxon>
        <taxon>Rhabditida</taxon>
        <taxon>Spirurina</taxon>
        <taxon>Ascaridomorpha</taxon>
        <taxon>Ascaridoidea</taxon>
        <taxon>Ascarididae</taxon>
        <taxon>Parascaris</taxon>
    </lineage>
</organism>
<feature type="region of interest" description="Disordered" evidence="5">
    <location>
        <begin position="729"/>
        <end position="748"/>
    </location>
</feature>
<dbReference type="PANTHER" id="PTHR11814">
    <property type="entry name" value="SULFATE TRANSPORTER"/>
    <property type="match status" value="1"/>
</dbReference>
<dbReference type="InterPro" id="IPR036513">
    <property type="entry name" value="STAS_dom_sf"/>
</dbReference>
<keyword evidence="4 6" id="KW-0472">Membrane</keyword>
<comment type="subcellular location">
    <subcellularLocation>
        <location evidence="1">Membrane</location>
        <topology evidence="1">Multi-pass membrane protein</topology>
    </subcellularLocation>
</comment>
<dbReference type="PROSITE" id="PS01130">
    <property type="entry name" value="SLC26A"/>
    <property type="match status" value="1"/>
</dbReference>
<name>A0A914ZUT9_PARUN</name>
<keyword evidence="8" id="KW-1185">Reference proteome</keyword>
<dbReference type="Pfam" id="PF00916">
    <property type="entry name" value="Sulfate_transp"/>
    <property type="match status" value="1"/>
</dbReference>
<dbReference type="InterPro" id="IPR018045">
    <property type="entry name" value="S04_transporter_CS"/>
</dbReference>
<feature type="transmembrane region" description="Helical" evidence="6">
    <location>
        <begin position="453"/>
        <end position="482"/>
    </location>
</feature>
<evidence type="ECO:0000313" key="8">
    <source>
        <dbReference type="Proteomes" id="UP000887569"/>
    </source>
</evidence>
<dbReference type="InterPro" id="IPR001902">
    <property type="entry name" value="SLC26A/SulP_fam"/>
</dbReference>
<proteinExistence type="predicted"/>
<dbReference type="Proteomes" id="UP000887569">
    <property type="component" value="Unplaced"/>
</dbReference>
<dbReference type="GO" id="GO:0016020">
    <property type="term" value="C:membrane"/>
    <property type="evidence" value="ECO:0007669"/>
    <property type="project" value="UniProtKB-SubCell"/>
</dbReference>
<evidence type="ECO:0000256" key="4">
    <source>
        <dbReference type="ARBA" id="ARBA00023136"/>
    </source>
</evidence>
<dbReference type="SUPFAM" id="SSF52091">
    <property type="entry name" value="SpoIIaa-like"/>
    <property type="match status" value="1"/>
</dbReference>
<feature type="transmembrane region" description="Helical" evidence="6">
    <location>
        <begin position="409"/>
        <end position="428"/>
    </location>
</feature>